<evidence type="ECO:0000313" key="3">
    <source>
        <dbReference type="Proteomes" id="UP000201640"/>
    </source>
</evidence>
<evidence type="ECO:0000313" key="2">
    <source>
        <dbReference type="EMBL" id="AGC01851.1"/>
    </source>
</evidence>
<feature type="coiled-coil region" evidence="1">
    <location>
        <begin position="196"/>
        <end position="223"/>
    </location>
</feature>
<gene>
    <name evidence="2" type="ORF">Moumou_00311</name>
</gene>
<reference evidence="2 3" key="1">
    <citation type="journal article" date="2012" name="Genome Biol. Evol.">
        <title>Related Giant Viruses in Distant Locations and Different Habitats: Acanthamoeba polyphaga moumouvirus Represents a Third Lineage of the Mimiviridae That Is Close to the Megavirus Lineage.</title>
        <authorList>
            <person name="Yoosuf N."/>
            <person name="Yutin N."/>
            <person name="Colson P."/>
            <person name="Shabalina S.A."/>
            <person name="Pagnier I."/>
            <person name="Robert C."/>
            <person name="Azza S."/>
            <person name="Klose T."/>
            <person name="Wong J."/>
            <person name="Rossmann M.G."/>
            <person name="La Scola B."/>
            <person name="Raoult D."/>
            <person name="Koonin E.V."/>
        </authorList>
    </citation>
    <scope>NUCLEOTIDE SEQUENCE [LARGE SCALE GENOMIC DNA]</scope>
    <source>
        <strain evidence="2 3">M10A</strain>
    </source>
</reference>
<proteinExistence type="predicted"/>
<dbReference type="RefSeq" id="YP_007354287.1">
    <property type="nucleotide sequence ID" value="NC_020104.1"/>
</dbReference>
<accession>L7RC99</accession>
<keyword evidence="1" id="KW-0175">Coiled coil</keyword>
<dbReference type="EMBL" id="JX962719">
    <property type="protein sequence ID" value="AGC01851.1"/>
    <property type="molecule type" value="Genomic_DNA"/>
</dbReference>
<dbReference type="GeneID" id="14445401"/>
<evidence type="ECO:0000256" key="1">
    <source>
        <dbReference type="SAM" id="Coils"/>
    </source>
</evidence>
<dbReference type="InterPro" id="IPR045368">
    <property type="entry name" value="DUF5886"/>
</dbReference>
<dbReference type="Proteomes" id="UP000201640">
    <property type="component" value="Segment"/>
</dbReference>
<name>L7RC99_9VIRU</name>
<keyword evidence="3" id="KW-1185">Reference proteome</keyword>
<organism evidence="2 3">
    <name type="scientific">Acanthamoeba polyphaga moumouvirus</name>
    <dbReference type="NCBI Taxonomy" id="1269028"/>
    <lineage>
        <taxon>Viruses</taxon>
        <taxon>Varidnaviria</taxon>
        <taxon>Bamfordvirae</taxon>
        <taxon>Nucleocytoviricota</taxon>
        <taxon>Megaviricetes</taxon>
        <taxon>Imitervirales</taxon>
        <taxon>Mimiviridae</taxon>
        <taxon>Megamimivirinae</taxon>
        <taxon>Moumouvirus</taxon>
    </lineage>
</organism>
<protein>
    <submittedName>
        <fullName evidence="2">Uncharacterized protein</fullName>
    </submittedName>
</protein>
<dbReference type="Pfam" id="PF19233">
    <property type="entry name" value="DUF5886"/>
    <property type="match status" value="1"/>
</dbReference>
<sequence length="262" mass="31082">MENIGNYDTYCNELSLNNTKFIKYEHVTNKNNDLIYLEKLFSIDISDYTPEKSLLVTYESNYICEFFENKPVRLIKYRILINLGSSNNPNDPNGLLPKETNNFDNCNFYGDYFTTYPKDIIEYECDSSCGDKKFVENKWCKKCNGIFFNAKNLWDLIFYEIDFSKISKNSVFYIKKIIEPVDYENNDSLKKVLSYLHTEKDKIDILQDRINRIENKINIYLERMNSKKKYNQNIINYLVSDKGGSVDKFILLIEDVEKNMTF</sequence>
<dbReference type="KEGG" id="vg:14445401"/>
<dbReference type="OrthoDB" id="32487at10239"/>